<dbReference type="FunFam" id="1.10.10.60:FF:000009">
    <property type="entry name" value="transcription factor MYB1R1"/>
    <property type="match status" value="1"/>
</dbReference>
<dbReference type="GO" id="GO:0009739">
    <property type="term" value="P:response to gibberellin"/>
    <property type="evidence" value="ECO:0007669"/>
    <property type="project" value="UniProtKB-ARBA"/>
</dbReference>
<dbReference type="Gene3D" id="1.10.10.60">
    <property type="entry name" value="Homeodomain-like"/>
    <property type="match status" value="2"/>
</dbReference>
<dbReference type="InterPro" id="IPR001005">
    <property type="entry name" value="SANT/Myb"/>
</dbReference>
<dbReference type="GO" id="GO:0003677">
    <property type="term" value="F:DNA binding"/>
    <property type="evidence" value="ECO:0007669"/>
    <property type="project" value="UniProtKB-KW"/>
</dbReference>
<feature type="compositionally biased region" description="Polar residues" evidence="8">
    <location>
        <begin position="80"/>
        <end position="93"/>
    </location>
</feature>
<dbReference type="NCBIfam" id="TIGR01557">
    <property type="entry name" value="myb_SHAQKYF"/>
    <property type="match status" value="1"/>
</dbReference>
<dbReference type="PROSITE" id="PS51293">
    <property type="entry name" value="SANT"/>
    <property type="match status" value="1"/>
</dbReference>
<dbReference type="Proteomes" id="UP000636800">
    <property type="component" value="Chromosome 7"/>
</dbReference>
<evidence type="ECO:0000313" key="12">
    <source>
        <dbReference type="EMBL" id="KAG0472903.1"/>
    </source>
</evidence>
<dbReference type="InterPro" id="IPR017930">
    <property type="entry name" value="Myb_dom"/>
</dbReference>
<dbReference type="SUPFAM" id="SSF46689">
    <property type="entry name" value="Homeodomain-like"/>
    <property type="match status" value="2"/>
</dbReference>
<dbReference type="CDD" id="cd00167">
    <property type="entry name" value="SANT"/>
    <property type="match status" value="2"/>
</dbReference>
<evidence type="ECO:0000259" key="10">
    <source>
        <dbReference type="PROSITE" id="PS51293"/>
    </source>
</evidence>
<dbReference type="GO" id="GO:0005634">
    <property type="term" value="C:nucleus"/>
    <property type="evidence" value="ECO:0007669"/>
    <property type="project" value="UniProtKB-SubCell"/>
</dbReference>
<evidence type="ECO:0000256" key="2">
    <source>
        <dbReference type="ARBA" id="ARBA00023015"/>
    </source>
</evidence>
<feature type="domain" description="HTH myb-type" evidence="11">
    <location>
        <begin position="112"/>
        <end position="167"/>
    </location>
</feature>
<dbReference type="InterPro" id="IPR009057">
    <property type="entry name" value="Homeodomain-like_sf"/>
</dbReference>
<accession>A0A835QJX8</accession>
<organism evidence="12 13">
    <name type="scientific">Vanilla planifolia</name>
    <name type="common">Vanilla</name>
    <dbReference type="NCBI Taxonomy" id="51239"/>
    <lineage>
        <taxon>Eukaryota</taxon>
        <taxon>Viridiplantae</taxon>
        <taxon>Streptophyta</taxon>
        <taxon>Embryophyta</taxon>
        <taxon>Tracheophyta</taxon>
        <taxon>Spermatophyta</taxon>
        <taxon>Magnoliopsida</taxon>
        <taxon>Liliopsida</taxon>
        <taxon>Asparagales</taxon>
        <taxon>Orchidaceae</taxon>
        <taxon>Vanilloideae</taxon>
        <taxon>Vanilleae</taxon>
        <taxon>Vanilla</taxon>
    </lineage>
</organism>
<proteinExistence type="predicted"/>
<dbReference type="InterPro" id="IPR006447">
    <property type="entry name" value="Myb_dom_plants"/>
</dbReference>
<evidence type="ECO:0000256" key="4">
    <source>
        <dbReference type="ARBA" id="ARBA00023163"/>
    </source>
</evidence>
<protein>
    <recommendedName>
        <fullName evidence="6">Transcription factor MYBS1</fullName>
    </recommendedName>
    <alternativeName>
        <fullName evidence="7">Myb-related protein S1</fullName>
    </alternativeName>
</protein>
<dbReference type="Pfam" id="PF00249">
    <property type="entry name" value="Myb_DNA-binding"/>
    <property type="match status" value="2"/>
</dbReference>
<comment type="caution">
    <text evidence="12">The sequence shown here is derived from an EMBL/GenBank/DDBJ whole genome shotgun (WGS) entry which is preliminary data.</text>
</comment>
<feature type="region of interest" description="Disordered" evidence="8">
    <location>
        <begin position="185"/>
        <end position="213"/>
    </location>
</feature>
<dbReference type="FunFam" id="1.10.10.60:FF:000154">
    <property type="entry name" value="Transcription factor SRM1"/>
    <property type="match status" value="1"/>
</dbReference>
<evidence type="ECO:0000313" key="13">
    <source>
        <dbReference type="Proteomes" id="UP000636800"/>
    </source>
</evidence>
<sequence>MGIEEVRRSCSWSWDEDKAFENALVKYAEDSNGRWENIAADVPGKTVEEIKNHYRILEEDVRAIELGLVPVPSYHDSTSEVVGQEAKNLSSCKDSGHRDGQRSSDVSKLDWKRRKRIAWTEEEHRHFLLGLEKYGKGDWRSISRNFVLTRTPTQVARHAQNFFLRLNLDSKDRKRPCVNDNISIELEDAPITSETNAPLSDSESSSQQPCEPP</sequence>
<evidence type="ECO:0000256" key="1">
    <source>
        <dbReference type="ARBA" id="ARBA00004123"/>
    </source>
</evidence>
<dbReference type="SMART" id="SM00717">
    <property type="entry name" value="SANT"/>
    <property type="match status" value="2"/>
</dbReference>
<evidence type="ECO:0000256" key="5">
    <source>
        <dbReference type="ARBA" id="ARBA00023242"/>
    </source>
</evidence>
<evidence type="ECO:0000256" key="3">
    <source>
        <dbReference type="ARBA" id="ARBA00023125"/>
    </source>
</evidence>
<evidence type="ECO:0000256" key="6">
    <source>
        <dbReference type="ARBA" id="ARBA00068153"/>
    </source>
</evidence>
<reference evidence="12 13" key="1">
    <citation type="journal article" date="2020" name="Nat. Food">
        <title>A phased Vanilla planifolia genome enables genetic improvement of flavour and production.</title>
        <authorList>
            <person name="Hasing T."/>
            <person name="Tang H."/>
            <person name="Brym M."/>
            <person name="Khazi F."/>
            <person name="Huang T."/>
            <person name="Chambers A.H."/>
        </authorList>
    </citation>
    <scope>NUCLEOTIDE SEQUENCE [LARGE SCALE GENOMIC DNA]</scope>
    <source>
        <tissue evidence="12">Leaf</tissue>
    </source>
</reference>
<feature type="compositionally biased region" description="Basic and acidic residues" evidence="8">
    <location>
        <begin position="94"/>
        <end position="105"/>
    </location>
</feature>
<dbReference type="OrthoDB" id="45251at2759"/>
<evidence type="ECO:0000256" key="8">
    <source>
        <dbReference type="SAM" id="MobiDB-lite"/>
    </source>
</evidence>
<dbReference type="PANTHER" id="PTHR44042">
    <property type="entry name" value="DUPLICATED HOMEODOMAIN-LIKE SUPERFAMILY PROTEIN-RELATED"/>
    <property type="match status" value="1"/>
</dbReference>
<feature type="domain" description="Myb-like" evidence="9">
    <location>
        <begin position="111"/>
        <end position="163"/>
    </location>
</feature>
<keyword evidence="13" id="KW-1185">Reference proteome</keyword>
<keyword evidence="4" id="KW-0804">Transcription</keyword>
<dbReference type="EMBL" id="JADCNL010000007">
    <property type="protein sequence ID" value="KAG0472903.1"/>
    <property type="molecule type" value="Genomic_DNA"/>
</dbReference>
<dbReference type="GO" id="GO:0009744">
    <property type="term" value="P:response to sucrose"/>
    <property type="evidence" value="ECO:0007669"/>
    <property type="project" value="UniProtKB-ARBA"/>
</dbReference>
<evidence type="ECO:0000259" key="9">
    <source>
        <dbReference type="PROSITE" id="PS50090"/>
    </source>
</evidence>
<evidence type="ECO:0000259" key="11">
    <source>
        <dbReference type="PROSITE" id="PS51294"/>
    </source>
</evidence>
<name>A0A835QJX8_VANPL</name>
<dbReference type="InterPro" id="IPR017884">
    <property type="entry name" value="SANT_dom"/>
</dbReference>
<dbReference type="PROSITE" id="PS51294">
    <property type="entry name" value="HTH_MYB"/>
    <property type="match status" value="1"/>
</dbReference>
<keyword evidence="3" id="KW-0238">DNA-binding</keyword>
<dbReference type="AlphaFoldDB" id="A0A835QJX8"/>
<evidence type="ECO:0000256" key="7">
    <source>
        <dbReference type="ARBA" id="ARBA00076145"/>
    </source>
</evidence>
<feature type="domain" description="Myb-like" evidence="9">
    <location>
        <begin position="4"/>
        <end position="58"/>
    </location>
</feature>
<feature type="compositionally biased region" description="Low complexity" evidence="8">
    <location>
        <begin position="198"/>
        <end position="213"/>
    </location>
</feature>
<comment type="subcellular location">
    <subcellularLocation>
        <location evidence="1">Nucleus</location>
    </subcellularLocation>
</comment>
<dbReference type="PROSITE" id="PS50090">
    <property type="entry name" value="MYB_LIKE"/>
    <property type="match status" value="2"/>
</dbReference>
<keyword evidence="2" id="KW-0805">Transcription regulation</keyword>
<feature type="region of interest" description="Disordered" evidence="8">
    <location>
        <begin position="80"/>
        <end position="105"/>
    </location>
</feature>
<feature type="domain" description="SANT" evidence="10">
    <location>
        <begin position="119"/>
        <end position="167"/>
    </location>
</feature>
<dbReference type="PANTHER" id="PTHR44042:SF66">
    <property type="entry name" value="MYB FAMILY TRANSCRIPTION FACTOR"/>
    <property type="match status" value="1"/>
</dbReference>
<keyword evidence="5" id="KW-0539">Nucleus</keyword>
<gene>
    <name evidence="12" type="ORF">HPP92_014760</name>
</gene>